<gene>
    <name evidence="1" type="ORF">LCGC14_1890850</name>
</gene>
<proteinExistence type="predicted"/>
<comment type="caution">
    <text evidence="1">The sequence shown here is derived from an EMBL/GenBank/DDBJ whole genome shotgun (WGS) entry which is preliminary data.</text>
</comment>
<evidence type="ECO:0000313" key="1">
    <source>
        <dbReference type="EMBL" id="KKL91823.1"/>
    </source>
</evidence>
<protein>
    <recommendedName>
        <fullName evidence="2">TerL</fullName>
    </recommendedName>
</protein>
<dbReference type="AlphaFoldDB" id="A0A0F9FZS9"/>
<evidence type="ECO:0008006" key="2">
    <source>
        <dbReference type="Google" id="ProtNLM"/>
    </source>
</evidence>
<accession>A0A0F9FZS9</accession>
<dbReference type="Gene3D" id="3.40.50.300">
    <property type="entry name" value="P-loop containing nucleotide triphosphate hydrolases"/>
    <property type="match status" value="1"/>
</dbReference>
<name>A0A0F9FZS9_9ZZZZ</name>
<dbReference type="InterPro" id="IPR027417">
    <property type="entry name" value="P-loop_NTPase"/>
</dbReference>
<sequence>MAADFSIRFTPPGPVAAAFMASPARVKMIMGPEGSGKTSCCLLAHVFMATRQAPSPIDGVRRYKFPIIRDTYRQLEKTTIPSWNEWFPKDVGQWVGGSGGQPAVHTVPIEIAGVGRVEIIAEFIGLGEHKIEDVMRGYQGTSAYINEADLLSRDVLTHVYGRCNRYPRKNEGGVTDWMVTLDMNAPDTDNWTYDEFVDKPSEGFAFFRQPSGFSPQAENLQNLNNKIGDDYYAEKARGQPGWYIRRYILNEFGASREGKPVYPEWSDSRHVAVRELLPVKGIPLVLGLDAGLTPAAIINQHLPNGQWRTLDELLVGEGESVGPRRFAARLVQLLVERYDGFTGTAWADPSTEYGADSEGGEQ</sequence>
<dbReference type="EMBL" id="LAZR01019631">
    <property type="protein sequence ID" value="KKL91823.1"/>
    <property type="molecule type" value="Genomic_DNA"/>
</dbReference>
<feature type="non-terminal residue" evidence="1">
    <location>
        <position position="362"/>
    </location>
</feature>
<organism evidence="1">
    <name type="scientific">marine sediment metagenome</name>
    <dbReference type="NCBI Taxonomy" id="412755"/>
    <lineage>
        <taxon>unclassified sequences</taxon>
        <taxon>metagenomes</taxon>
        <taxon>ecological metagenomes</taxon>
    </lineage>
</organism>
<reference evidence="1" key="1">
    <citation type="journal article" date="2015" name="Nature">
        <title>Complex archaea that bridge the gap between prokaryotes and eukaryotes.</title>
        <authorList>
            <person name="Spang A."/>
            <person name="Saw J.H."/>
            <person name="Jorgensen S.L."/>
            <person name="Zaremba-Niedzwiedzka K."/>
            <person name="Martijn J."/>
            <person name="Lind A.E."/>
            <person name="van Eijk R."/>
            <person name="Schleper C."/>
            <person name="Guy L."/>
            <person name="Ettema T.J."/>
        </authorList>
    </citation>
    <scope>NUCLEOTIDE SEQUENCE</scope>
</reference>